<sequence length="386" mass="43157">MSRGYDTLESGSSHGTTTHRELCQAALVPLQSWLLVYPTLILKLVLTALLFAFAPLSLIAFVQAVISIVFLYLVVYRRIVMEGVVNFIDLIRIHKAEEHSPLEESVPIQSLHPQYFYILQQSCFKVTGETILFFYFSILEQFLLTSSSSYLNTVAASIPFIILLLGSVILKPLLPLNAIRYVCVLVSLHTSSNYLCSLSIFYLTLVVEYALAAFLGLTGKISMTKEQWISTLSLLAVLSLVPANFAFYLTDSNLKPLTADPVYCMCTMGVMDNSPDLPVRRLPAFIFFSTMITCKFLMVLWYSSKTSVTRTLTRVSNLLTPSPSSSPNAVNWTGGSMLRTGYSNIMGVIPDQVEWDDGGWKLRKVEGYWSVAGVGEVYWNAVRDDY</sequence>
<feature type="transmembrane region" description="Helical" evidence="1">
    <location>
        <begin position="194"/>
        <end position="217"/>
    </location>
</feature>
<evidence type="ECO:0000256" key="1">
    <source>
        <dbReference type="SAM" id="Phobius"/>
    </source>
</evidence>
<comment type="caution">
    <text evidence="2">The sequence shown here is derived from an EMBL/GenBank/DDBJ whole genome shotgun (WGS) entry which is preliminary data.</text>
</comment>
<dbReference type="AlphaFoldDB" id="A0A9W7GP80"/>
<dbReference type="EMBL" id="BRYA01000376">
    <property type="protein sequence ID" value="GMI48128.1"/>
    <property type="molecule type" value="Genomic_DNA"/>
</dbReference>
<organism evidence="2 3">
    <name type="scientific">Triparma columacea</name>
    <dbReference type="NCBI Taxonomy" id="722753"/>
    <lineage>
        <taxon>Eukaryota</taxon>
        <taxon>Sar</taxon>
        <taxon>Stramenopiles</taxon>
        <taxon>Ochrophyta</taxon>
        <taxon>Bolidophyceae</taxon>
        <taxon>Parmales</taxon>
        <taxon>Triparmaceae</taxon>
        <taxon>Triparma</taxon>
    </lineage>
</organism>
<keyword evidence="1" id="KW-1133">Transmembrane helix</keyword>
<keyword evidence="1" id="KW-0812">Transmembrane</keyword>
<feature type="transmembrane region" description="Helical" evidence="1">
    <location>
        <begin position="229"/>
        <end position="249"/>
    </location>
</feature>
<feature type="transmembrane region" description="Helical" evidence="1">
    <location>
        <begin position="282"/>
        <end position="302"/>
    </location>
</feature>
<dbReference type="OrthoDB" id="10386793at2759"/>
<protein>
    <submittedName>
        <fullName evidence="2">Uncharacterized protein</fullName>
    </submittedName>
</protein>
<reference evidence="3" key="1">
    <citation type="journal article" date="2023" name="Commun. Biol.">
        <title>Genome analysis of Parmales, the sister group of diatoms, reveals the evolutionary specialization of diatoms from phago-mixotrophs to photoautotrophs.</title>
        <authorList>
            <person name="Ban H."/>
            <person name="Sato S."/>
            <person name="Yoshikawa S."/>
            <person name="Yamada K."/>
            <person name="Nakamura Y."/>
            <person name="Ichinomiya M."/>
            <person name="Sato N."/>
            <person name="Blanc-Mathieu R."/>
            <person name="Endo H."/>
            <person name="Kuwata A."/>
            <person name="Ogata H."/>
        </authorList>
    </citation>
    <scope>NUCLEOTIDE SEQUENCE [LARGE SCALE GENOMIC DNA]</scope>
</reference>
<dbReference type="Proteomes" id="UP001165065">
    <property type="component" value="Unassembled WGS sequence"/>
</dbReference>
<feature type="transmembrane region" description="Helical" evidence="1">
    <location>
        <begin position="40"/>
        <end position="73"/>
    </location>
</feature>
<keyword evidence="3" id="KW-1185">Reference proteome</keyword>
<proteinExistence type="predicted"/>
<feature type="transmembrane region" description="Helical" evidence="1">
    <location>
        <begin position="150"/>
        <end position="174"/>
    </location>
</feature>
<accession>A0A9W7GP80</accession>
<evidence type="ECO:0000313" key="2">
    <source>
        <dbReference type="EMBL" id="GMI48128.1"/>
    </source>
</evidence>
<evidence type="ECO:0000313" key="3">
    <source>
        <dbReference type="Proteomes" id="UP001165065"/>
    </source>
</evidence>
<gene>
    <name evidence="2" type="ORF">TrCOL_g12074</name>
</gene>
<name>A0A9W7GP80_9STRA</name>
<keyword evidence="1" id="KW-0472">Membrane</keyword>